<dbReference type="InterPro" id="IPR051715">
    <property type="entry name" value="Intimin-Invasin_domain"/>
</dbReference>
<dbReference type="InterPro" id="IPR003535">
    <property type="entry name" value="Intimin/invasin_bac"/>
</dbReference>
<dbReference type="Proteomes" id="UP000242496">
    <property type="component" value="Unassembled WGS sequence"/>
</dbReference>
<evidence type="ECO:0000256" key="2">
    <source>
        <dbReference type="SAM" id="MobiDB-lite"/>
    </source>
</evidence>
<protein>
    <submittedName>
        <fullName evidence="4">Ig-like domain (Group 1)</fullName>
    </submittedName>
</protein>
<dbReference type="PANTHER" id="PTHR39576:SF2">
    <property type="entry name" value="ATTACHING AND EFFACING PROTEIN HOMOLOG-RELATED"/>
    <property type="match status" value="1"/>
</dbReference>
<evidence type="ECO:0000259" key="3">
    <source>
        <dbReference type="PROSITE" id="PS51127"/>
    </source>
</evidence>
<dbReference type="InterPro" id="IPR013783">
    <property type="entry name" value="Ig-like_fold"/>
</dbReference>
<feature type="domain" description="Big-1" evidence="3">
    <location>
        <begin position="714"/>
        <end position="804"/>
    </location>
</feature>
<dbReference type="OrthoDB" id="8320584at2"/>
<feature type="region of interest" description="Disordered" evidence="2">
    <location>
        <begin position="460"/>
        <end position="479"/>
    </location>
</feature>
<dbReference type="RefSeq" id="WP_092550018.1">
    <property type="nucleotide sequence ID" value="NZ_CAWRBG010000037.1"/>
</dbReference>
<keyword evidence="5" id="KW-1185">Reference proteome</keyword>
<proteinExistence type="inferred from homology"/>
<gene>
    <name evidence="4" type="ORF">SAMN05421784_11126</name>
</gene>
<dbReference type="SUPFAM" id="SSF49373">
    <property type="entry name" value="Invasin/intimin cell-adhesion fragments"/>
    <property type="match status" value="5"/>
</dbReference>
<dbReference type="InterPro" id="IPR008964">
    <property type="entry name" value="Invasin/intimin_cell_adhesion"/>
</dbReference>
<evidence type="ECO:0000313" key="4">
    <source>
        <dbReference type="EMBL" id="SFU55066.1"/>
    </source>
</evidence>
<dbReference type="InterPro" id="IPR024519">
    <property type="entry name" value="IAT_beta"/>
</dbReference>
<feature type="domain" description="Big-1" evidence="3">
    <location>
        <begin position="432"/>
        <end position="522"/>
    </location>
</feature>
<dbReference type="Pfam" id="PF02369">
    <property type="entry name" value="Big_1"/>
    <property type="match status" value="5"/>
</dbReference>
<dbReference type="PRINTS" id="PR01369">
    <property type="entry name" value="INTIMIN"/>
</dbReference>
<sequence>MPVYQKSHSSLFDGSKSLIIGLLSLSFSFHSQAISELQNEDNHAVYNLAEITSQLGHQLHQSQSPTEAAQSIAAQQLSSAVTATLTPLLNQFGNARISLPFDHAFSLKEAALDWMLPWYTTPAYTAFGQWGVKTGHGQTTTHFGMGYRYLSDNWLWGANVFWDAEWPAQHHRYSIGAEAWRDNLKLSANLYQRLSGWKTSRQVSDYDARPANGWDIRVEGGLPALPHWGGQVMFEQYYGQQVDLFGNSKRQHNPYSLTAGLTYTPVPLVTLGADVRQGKQDHWDNRFTLALNYQLGVPLAQQLDPSAVAPLRSLTFRRTDFVNRNHDMVLDYRKQTLITLDFPAQLKGDAGRIITFTPRITSKYPLARLELRADELQQAGGKIIHQMPDKVMLLLPKATDKMIRLSGIAIDKYGNRSRPSETTLFIQPTETHVQVTANRTQARADGQDSVMYTVMVKDRDGEPVPDQTVSWSSDKGKLSQTTQKTDTQGLAAVLLSSHHHGEHSVQVSVGDNVTVALPVHFSAVLKPVITADKTQAKADGQDAVTFTVTVKDAAGVPVPHQTVKWQASRGKFLSSSSTTNNHGQATAALVSLPSGIAEVSVTIGEETLMASPVEFLPALTHTLICDKSTAIADGQDSVLCTIDAHDAADQPVAGREIVWSTDHGQIADEQVTTDSRGKAHTRIISRKAGVARVRADMSGTIITAGGVTFERQLKSVIIADKTHASGDGQEAIVLTAIVEDALGLPVKDQAVIWHTDNGVLSSAETRTNSQGEVQIQLTSTVAGEHRVWIQVDDKTVTAPTLWFDDVLTSTLRADKTRMIANGQDSVILTVAVKNLTGQPTAGIPVWWRSDNGHFTDAQIETDENGEARATLSSQKAGTASVTAIIDDRAVISPTVDFIPPLRIADTVAVDSQGGNANQKAFGARGPSVFWRGAKFRIIIADNTGRVNWQSDSPAVTVSGDTVVVQQRPDGVRLTGTDEAGQQVVLTLTSSTWFERSGLTQDFYFNATQICQSLSSQIAPKYALERLYEEWGNFYHYEGWVREFYMVSTDYLSGSSGSMDAQTKWAFWAESDSWTRNAWHRLAFACGG</sequence>
<feature type="domain" description="Big-1" evidence="3">
    <location>
        <begin position="808"/>
        <end position="898"/>
    </location>
</feature>
<dbReference type="AlphaFoldDB" id="A0A1I7H3J6"/>
<evidence type="ECO:0000313" key="5">
    <source>
        <dbReference type="Proteomes" id="UP000242496"/>
    </source>
</evidence>
<accession>A0A1I7H3J6</accession>
<name>A0A1I7H3J6_9GAMM</name>
<dbReference type="PANTHER" id="PTHR39576">
    <property type="entry name" value="ATTACHING AND EFFACING PROTEIN HOMOLOG-RELATED-RELATED"/>
    <property type="match status" value="1"/>
</dbReference>
<feature type="domain" description="Big-1" evidence="3">
    <location>
        <begin position="526"/>
        <end position="616"/>
    </location>
</feature>
<dbReference type="SMART" id="SM00634">
    <property type="entry name" value="BID_1"/>
    <property type="match status" value="5"/>
</dbReference>
<reference evidence="5" key="1">
    <citation type="submission" date="2016-10" db="EMBL/GenBank/DDBJ databases">
        <authorList>
            <person name="Varghese N."/>
            <person name="Submissions S."/>
        </authorList>
    </citation>
    <scope>NUCLEOTIDE SEQUENCE [LARGE SCALE GENOMIC DNA]</scope>
    <source>
        <strain evidence="5">DSM 18168</strain>
    </source>
</reference>
<comment type="similarity">
    <text evidence="1">Belongs to the intimin/invasin family.</text>
</comment>
<dbReference type="EMBL" id="FPBJ01000011">
    <property type="protein sequence ID" value="SFU55066.1"/>
    <property type="molecule type" value="Genomic_DNA"/>
</dbReference>
<dbReference type="Gene3D" id="2.60.40.10">
    <property type="entry name" value="Immunoglobulins"/>
    <property type="match status" value="5"/>
</dbReference>
<dbReference type="STRING" id="351659.SAMN05421784_11126"/>
<organism evidence="4 5">
    <name type="scientific">Xenorhabdus koppenhoeferi</name>
    <dbReference type="NCBI Taxonomy" id="351659"/>
    <lineage>
        <taxon>Bacteria</taxon>
        <taxon>Pseudomonadati</taxon>
        <taxon>Pseudomonadota</taxon>
        <taxon>Gammaproteobacteria</taxon>
        <taxon>Enterobacterales</taxon>
        <taxon>Morganellaceae</taxon>
        <taxon>Xenorhabdus</taxon>
    </lineage>
</organism>
<dbReference type="InterPro" id="IPR003344">
    <property type="entry name" value="Big_1_dom"/>
</dbReference>
<dbReference type="PROSITE" id="PS51127">
    <property type="entry name" value="BIG1"/>
    <property type="match status" value="4"/>
</dbReference>
<dbReference type="InterPro" id="IPR038177">
    <property type="entry name" value="IAT_beta_sf"/>
</dbReference>
<dbReference type="GO" id="GO:0007155">
    <property type="term" value="P:cell adhesion"/>
    <property type="evidence" value="ECO:0007669"/>
    <property type="project" value="InterPro"/>
</dbReference>
<dbReference type="GO" id="GO:0009279">
    <property type="term" value="C:cell outer membrane"/>
    <property type="evidence" value="ECO:0007669"/>
    <property type="project" value="TreeGrafter"/>
</dbReference>
<evidence type="ECO:0000256" key="1">
    <source>
        <dbReference type="ARBA" id="ARBA00010116"/>
    </source>
</evidence>
<feature type="compositionally biased region" description="Polar residues" evidence="2">
    <location>
        <begin position="467"/>
        <end position="479"/>
    </location>
</feature>
<dbReference type="Gene3D" id="2.40.160.160">
    <property type="entry name" value="Inverse autotransporter, beta-domain"/>
    <property type="match status" value="1"/>
</dbReference>
<dbReference type="Pfam" id="PF11924">
    <property type="entry name" value="IAT_beta"/>
    <property type="match status" value="1"/>
</dbReference>